<evidence type="ECO:0000256" key="3">
    <source>
        <dbReference type="ARBA" id="ARBA00022833"/>
    </source>
</evidence>
<organism evidence="7 8">
    <name type="scientific">Mus spicilegus</name>
    <name type="common">Mound-building mouse</name>
    <dbReference type="NCBI Taxonomy" id="10103"/>
    <lineage>
        <taxon>Eukaryota</taxon>
        <taxon>Metazoa</taxon>
        <taxon>Chordata</taxon>
        <taxon>Craniata</taxon>
        <taxon>Vertebrata</taxon>
        <taxon>Euteleostomi</taxon>
        <taxon>Mammalia</taxon>
        <taxon>Eutheria</taxon>
        <taxon>Euarchontoglires</taxon>
        <taxon>Glires</taxon>
        <taxon>Rodentia</taxon>
        <taxon>Myomorpha</taxon>
        <taxon>Muroidea</taxon>
        <taxon>Muridae</taxon>
        <taxon>Murinae</taxon>
        <taxon>Mus</taxon>
        <taxon>Mus</taxon>
    </lineage>
</organism>
<dbReference type="SMART" id="SM00184">
    <property type="entry name" value="RING"/>
    <property type="match status" value="1"/>
</dbReference>
<feature type="region of interest" description="Disordered" evidence="5">
    <location>
        <begin position="173"/>
        <end position="198"/>
    </location>
</feature>
<evidence type="ECO:0000259" key="6">
    <source>
        <dbReference type="PROSITE" id="PS50089"/>
    </source>
</evidence>
<evidence type="ECO:0000313" key="8">
    <source>
        <dbReference type="Proteomes" id="UP000694415"/>
    </source>
</evidence>
<evidence type="ECO:0000256" key="1">
    <source>
        <dbReference type="ARBA" id="ARBA00022723"/>
    </source>
</evidence>
<proteinExistence type="predicted"/>
<keyword evidence="2 4" id="KW-0863">Zinc-finger</keyword>
<reference evidence="7" key="2">
    <citation type="submission" date="2025-09" db="UniProtKB">
        <authorList>
            <consortium name="Ensembl"/>
        </authorList>
    </citation>
    <scope>IDENTIFICATION</scope>
</reference>
<dbReference type="PROSITE" id="PS00518">
    <property type="entry name" value="ZF_RING_1"/>
    <property type="match status" value="1"/>
</dbReference>
<keyword evidence="8" id="KW-1185">Reference proteome</keyword>
<accession>A0A8C6IEY6</accession>
<dbReference type="GeneTree" id="ENSGT00940000154294"/>
<dbReference type="PANTHER" id="PTHR24103">
    <property type="entry name" value="E3 UBIQUITIN-PROTEIN LIGASE TRIM"/>
    <property type="match status" value="1"/>
</dbReference>
<dbReference type="InterPro" id="IPR001841">
    <property type="entry name" value="Znf_RING"/>
</dbReference>
<keyword evidence="1" id="KW-0479">Metal-binding</keyword>
<feature type="compositionally biased region" description="Pro residues" evidence="5">
    <location>
        <begin position="180"/>
        <end position="195"/>
    </location>
</feature>
<evidence type="ECO:0000313" key="7">
    <source>
        <dbReference type="Ensembl" id="ENSMSIP00000035723.1"/>
    </source>
</evidence>
<dbReference type="Pfam" id="PF15227">
    <property type="entry name" value="zf-C3HC4_4"/>
    <property type="match status" value="1"/>
</dbReference>
<evidence type="ECO:0000256" key="2">
    <source>
        <dbReference type="ARBA" id="ARBA00022771"/>
    </source>
</evidence>
<feature type="domain" description="RING-type" evidence="6">
    <location>
        <begin position="20"/>
        <end position="62"/>
    </location>
</feature>
<dbReference type="SUPFAM" id="SSF57850">
    <property type="entry name" value="RING/U-box"/>
    <property type="match status" value="1"/>
</dbReference>
<dbReference type="Proteomes" id="UP000694415">
    <property type="component" value="Unplaced"/>
</dbReference>
<dbReference type="InterPro" id="IPR050143">
    <property type="entry name" value="TRIM/RBCC"/>
</dbReference>
<dbReference type="AlphaFoldDB" id="A0A8C6IEY6"/>
<dbReference type="InterPro" id="IPR013083">
    <property type="entry name" value="Znf_RING/FYVE/PHD"/>
</dbReference>
<reference evidence="7" key="1">
    <citation type="submission" date="2025-08" db="UniProtKB">
        <authorList>
            <consortium name="Ensembl"/>
        </authorList>
    </citation>
    <scope>IDENTIFICATION</scope>
</reference>
<evidence type="ECO:0000256" key="4">
    <source>
        <dbReference type="PROSITE-ProRule" id="PRU00175"/>
    </source>
</evidence>
<dbReference type="Ensembl" id="ENSMSIT00000045008.1">
    <property type="protein sequence ID" value="ENSMSIP00000035723.1"/>
    <property type="gene ID" value="ENSMSIG00000029735.1"/>
</dbReference>
<name>A0A8C6IEY6_MUSSI</name>
<feature type="region of interest" description="Disordered" evidence="5">
    <location>
        <begin position="80"/>
        <end position="111"/>
    </location>
</feature>
<protein>
    <submittedName>
        <fullName evidence="7">Tripartite motif-containing 52</fullName>
    </submittedName>
</protein>
<dbReference type="GO" id="GO:0008270">
    <property type="term" value="F:zinc ion binding"/>
    <property type="evidence" value="ECO:0007669"/>
    <property type="project" value="UniProtKB-KW"/>
</dbReference>
<dbReference type="Gene3D" id="3.30.40.10">
    <property type="entry name" value="Zinc/RING finger domain, C3HC4 (zinc finger)"/>
    <property type="match status" value="1"/>
</dbReference>
<sequence length="233" mass="27233">MATSTRPPSPMQSLREEAVCAICLDYFKDPVSIGCGHNFCRGCVTQLWGKEDEQDREQPAVQERVIREVLFPRYTEQEQHRAHAGQWVGHSHRQHQGNANSDWDDEEEDRNSLQGLVHDLRIRVFPEERDEPPHNGHQYHRFGRYRHRHRHPPIFHRGPPYPPVRRQLYPDARVPSPHAQVPPPHAQVPSPPRPTPQVFSCPQCRRTFPSRSFRPNLQLANMVHIIRQICHTP</sequence>
<dbReference type="InterPro" id="IPR017907">
    <property type="entry name" value="Znf_RING_CS"/>
</dbReference>
<dbReference type="PROSITE" id="PS50089">
    <property type="entry name" value="ZF_RING_2"/>
    <property type="match status" value="1"/>
</dbReference>
<keyword evidence="3" id="KW-0862">Zinc</keyword>
<evidence type="ECO:0000256" key="5">
    <source>
        <dbReference type="SAM" id="MobiDB-lite"/>
    </source>
</evidence>